<sequence length="983" mass="109491">MDWIINDEMGLTVGHVVGWAAASAMVIGGVIPYVPQYLEIKKTQDAEGFSLHVCFALLIANSLRILFWFSKRYELPLLVQSVVMNVTMFLMIHLCVKVKRGNANNRERTFLGDDLRLPKAVMTDTDTAGSVSISTEAGPLKRARSRHYLSDLDLKYFWNWTDFQSYLDFMLVVWAVGAAITYLMLSIDWFMETVGFVAVFTEAMLGAPQFVRNFKNKSTYGMSIHMVSLDIAILMQVWIYRHNSKPRDFAPEEQQQQQTENQQQNSHTNNLNNNNSDSISQSIPNTISSGSGDDHLLTAHADDEFNKNYHDNRAFQYHNNNSLNRKGGKNITTKQTAITKDDEKDKNGLDVLDVVIVHKGYRNLKEDGGIANNICSCKQQILTTQLLSEPRKRHNATQTPTSLINWEQRSAERRCRKNEPHKPCYCCEKHCTCLAASKRRDYCNCSEVQRCQQHCQHTITPTSHCCCSATHYPHYCTGHQHAAIMSGSDKDAPAAITEFGHWPVCTKDRSFKRHKRCSSGRHSRPPHMYHLHKKHCSSVGHLPNTCTKSSLDSSDDQNQRLSSSGVMQEIAIEIDAATMTEDNTTTATSNFAFKMAADSALAPIIRAPIHVDSDDGGRGKRQRRRSSLNSNTTIETDELSNEDVMDTDMRRYMGGGRCYCHCCDHMCKDDSSAVRPIQNECVKIKRKRFIATDDYCSSCSRCSSCSCSHVHSSSCSSFEEWPLEGRHSVRSAPHGSHAFTVSADCHHCHPQRQTSQTSTEDLEGHELDLNGEVEEEVQPQPLVQETTDSSARTSRRSSVSISFCSCNSNTCCYCSGSCEESHTGHMCTARDATIASLTLGKLGPFEGEEGHSSTLTPLTNPSSVVSTPGDEGDITIRSLSNAFSEDTSSQSHSAEYFSLSSTNQISQGTPRKLPTTDNKNLSTPTTGTSASTGIPNVAVIDTTSNTTSSQGDNANGHKGRKPCKHYSKHHRHKREDSPVDSYL</sequence>
<evidence type="ECO:0000313" key="7">
    <source>
        <dbReference type="EMBL" id="KNC31267.1"/>
    </source>
</evidence>
<dbReference type="Gene3D" id="1.20.1280.290">
    <property type="match status" value="1"/>
</dbReference>
<feature type="transmembrane region" description="Helical" evidence="6">
    <location>
        <begin position="75"/>
        <end position="96"/>
    </location>
</feature>
<feature type="compositionally biased region" description="Basic residues" evidence="5">
    <location>
        <begin position="957"/>
        <end position="973"/>
    </location>
</feature>
<comment type="subcellular location">
    <subcellularLocation>
        <location evidence="1">Membrane</location>
        <topology evidence="1">Multi-pass membrane protein</topology>
    </subcellularLocation>
</comment>
<feature type="compositionally biased region" description="Low complexity" evidence="5">
    <location>
        <begin position="922"/>
        <end position="933"/>
    </location>
</feature>
<evidence type="ECO:0000256" key="4">
    <source>
        <dbReference type="ARBA" id="ARBA00023136"/>
    </source>
</evidence>
<feature type="transmembrane region" description="Helical" evidence="6">
    <location>
        <begin position="189"/>
        <end position="207"/>
    </location>
</feature>
<organism evidence="7 8">
    <name type="scientific">Lucilia cuprina</name>
    <name type="common">Green bottle fly</name>
    <name type="synonym">Australian sheep blowfly</name>
    <dbReference type="NCBI Taxonomy" id="7375"/>
    <lineage>
        <taxon>Eukaryota</taxon>
        <taxon>Metazoa</taxon>
        <taxon>Ecdysozoa</taxon>
        <taxon>Arthropoda</taxon>
        <taxon>Hexapoda</taxon>
        <taxon>Insecta</taxon>
        <taxon>Pterygota</taxon>
        <taxon>Neoptera</taxon>
        <taxon>Endopterygota</taxon>
        <taxon>Diptera</taxon>
        <taxon>Brachycera</taxon>
        <taxon>Muscomorpha</taxon>
        <taxon>Oestroidea</taxon>
        <taxon>Calliphoridae</taxon>
        <taxon>Luciliinae</taxon>
        <taxon>Lucilia</taxon>
    </lineage>
</organism>
<dbReference type="GO" id="GO:0016020">
    <property type="term" value="C:membrane"/>
    <property type="evidence" value="ECO:0007669"/>
    <property type="project" value="UniProtKB-SubCell"/>
</dbReference>
<feature type="compositionally biased region" description="Low complexity" evidence="5">
    <location>
        <begin position="252"/>
        <end position="282"/>
    </location>
</feature>
<evidence type="ECO:0008006" key="9">
    <source>
        <dbReference type="Google" id="ProtNLM"/>
    </source>
</evidence>
<feature type="region of interest" description="Disordered" evidence="5">
    <location>
        <begin position="610"/>
        <end position="642"/>
    </location>
</feature>
<evidence type="ECO:0000256" key="5">
    <source>
        <dbReference type="SAM" id="MobiDB-lite"/>
    </source>
</evidence>
<keyword evidence="8" id="KW-1185">Reference proteome</keyword>
<feature type="transmembrane region" description="Helical" evidence="6">
    <location>
        <begin position="12"/>
        <end position="34"/>
    </location>
</feature>
<dbReference type="PANTHER" id="PTHR14856">
    <property type="entry name" value="PQ-LOOP REPEAT-CONTAINING PROTEIN 1-LIKE PROTEIN"/>
    <property type="match status" value="1"/>
</dbReference>
<evidence type="ECO:0000256" key="2">
    <source>
        <dbReference type="ARBA" id="ARBA00022692"/>
    </source>
</evidence>
<feature type="region of interest" description="Disordered" evidence="5">
    <location>
        <begin position="845"/>
        <end position="870"/>
    </location>
</feature>
<keyword evidence="3 6" id="KW-1133">Transmembrane helix</keyword>
<dbReference type="InterPro" id="IPR052241">
    <property type="entry name" value="SLC66/Scramblase_ANY1"/>
</dbReference>
<feature type="compositionally biased region" description="Low complexity" evidence="5">
    <location>
        <begin position="852"/>
        <end position="863"/>
    </location>
</feature>
<accession>A0A0L0CGC3</accession>
<dbReference type="EMBL" id="JRES01000438">
    <property type="protein sequence ID" value="KNC31267.1"/>
    <property type="molecule type" value="Genomic_DNA"/>
</dbReference>
<feature type="region of interest" description="Disordered" evidence="5">
    <location>
        <begin position="772"/>
        <end position="794"/>
    </location>
</feature>
<protein>
    <recommendedName>
        <fullName evidence="9">PQ-loop repeat-containing protein 1</fullName>
    </recommendedName>
</protein>
<dbReference type="InterPro" id="IPR006603">
    <property type="entry name" value="PQ-loop_rpt"/>
</dbReference>
<comment type="caution">
    <text evidence="7">The sequence shown here is derived from an EMBL/GenBank/DDBJ whole genome shotgun (WGS) entry which is preliminary data.</text>
</comment>
<feature type="transmembrane region" description="Helical" evidence="6">
    <location>
        <begin position="46"/>
        <end position="69"/>
    </location>
</feature>
<gene>
    <name evidence="7" type="ORF">FF38_14380</name>
</gene>
<dbReference type="OrthoDB" id="292213at2759"/>
<keyword evidence="4 6" id="KW-0472">Membrane</keyword>
<evidence type="ECO:0000313" key="8">
    <source>
        <dbReference type="Proteomes" id="UP000037069"/>
    </source>
</evidence>
<evidence type="ECO:0000256" key="1">
    <source>
        <dbReference type="ARBA" id="ARBA00004141"/>
    </source>
</evidence>
<proteinExistence type="predicted"/>
<dbReference type="GO" id="GO:0005768">
    <property type="term" value="C:endosome"/>
    <property type="evidence" value="ECO:0007669"/>
    <property type="project" value="TreeGrafter"/>
</dbReference>
<dbReference type="STRING" id="7375.A0A0L0CGC3"/>
<feature type="transmembrane region" description="Helical" evidence="6">
    <location>
        <begin position="165"/>
        <end position="183"/>
    </location>
</feature>
<reference evidence="7 8" key="1">
    <citation type="journal article" date="2015" name="Nat. Commun.">
        <title>Lucilia cuprina genome unlocks parasitic fly biology to underpin future interventions.</title>
        <authorList>
            <person name="Anstead C.A."/>
            <person name="Korhonen P.K."/>
            <person name="Young N.D."/>
            <person name="Hall R.S."/>
            <person name="Jex A.R."/>
            <person name="Murali S.C."/>
            <person name="Hughes D.S."/>
            <person name="Lee S.F."/>
            <person name="Perry T."/>
            <person name="Stroehlein A.J."/>
            <person name="Ansell B.R."/>
            <person name="Breugelmans B."/>
            <person name="Hofmann A."/>
            <person name="Qu J."/>
            <person name="Dugan S."/>
            <person name="Lee S.L."/>
            <person name="Chao H."/>
            <person name="Dinh H."/>
            <person name="Han Y."/>
            <person name="Doddapaneni H.V."/>
            <person name="Worley K.C."/>
            <person name="Muzny D.M."/>
            <person name="Ioannidis P."/>
            <person name="Waterhouse R.M."/>
            <person name="Zdobnov E.M."/>
            <person name="James P.J."/>
            <person name="Bagnall N.H."/>
            <person name="Kotze A.C."/>
            <person name="Gibbs R.A."/>
            <person name="Richards S."/>
            <person name="Batterham P."/>
            <person name="Gasser R.B."/>
        </authorList>
    </citation>
    <scope>NUCLEOTIDE SEQUENCE [LARGE SCALE GENOMIC DNA]</scope>
    <source>
        <strain evidence="7 8">LS</strain>
        <tissue evidence="7">Full body</tissue>
    </source>
</reference>
<evidence type="ECO:0000256" key="3">
    <source>
        <dbReference type="ARBA" id="ARBA00022989"/>
    </source>
</evidence>
<dbReference type="GO" id="GO:0005802">
    <property type="term" value="C:trans-Golgi network"/>
    <property type="evidence" value="ECO:0007669"/>
    <property type="project" value="TreeGrafter"/>
</dbReference>
<dbReference type="PANTHER" id="PTHR14856:SF9">
    <property type="entry name" value="PQ-LOOP REPEAT-CONTAINING PROTEIN 1"/>
    <property type="match status" value="1"/>
</dbReference>
<dbReference type="GO" id="GO:0005829">
    <property type="term" value="C:cytosol"/>
    <property type="evidence" value="ECO:0007669"/>
    <property type="project" value="GOC"/>
</dbReference>
<feature type="compositionally biased region" description="Polar residues" evidence="5">
    <location>
        <begin position="941"/>
        <end position="953"/>
    </location>
</feature>
<feature type="compositionally biased region" description="Polar residues" evidence="5">
    <location>
        <begin position="893"/>
        <end position="921"/>
    </location>
</feature>
<dbReference type="Proteomes" id="UP000037069">
    <property type="component" value="Unassembled WGS sequence"/>
</dbReference>
<feature type="transmembrane region" description="Helical" evidence="6">
    <location>
        <begin position="219"/>
        <end position="240"/>
    </location>
</feature>
<dbReference type="SMART" id="SM00679">
    <property type="entry name" value="CTNS"/>
    <property type="match status" value="2"/>
</dbReference>
<dbReference type="GO" id="GO:0045332">
    <property type="term" value="P:phospholipid translocation"/>
    <property type="evidence" value="ECO:0007669"/>
    <property type="project" value="TreeGrafter"/>
</dbReference>
<feature type="region of interest" description="Disordered" evidence="5">
    <location>
        <begin position="248"/>
        <end position="295"/>
    </location>
</feature>
<dbReference type="OMA" id="DAMQDYC"/>
<keyword evidence="2 6" id="KW-0812">Transmembrane</keyword>
<name>A0A0L0CGC3_LUCCU</name>
<feature type="compositionally biased region" description="Low complexity" evidence="5">
    <location>
        <begin position="778"/>
        <end position="794"/>
    </location>
</feature>
<dbReference type="AlphaFoldDB" id="A0A0L0CGC3"/>
<feature type="region of interest" description="Disordered" evidence="5">
    <location>
        <begin position="893"/>
        <end position="983"/>
    </location>
</feature>
<dbReference type="FunFam" id="1.20.1280.290:FF:000008">
    <property type="entry name" value="PQ-loop repeat-containing protein 1"/>
    <property type="match status" value="1"/>
</dbReference>
<dbReference type="Pfam" id="PF04193">
    <property type="entry name" value="PQ-loop"/>
    <property type="match status" value="2"/>
</dbReference>
<dbReference type="GO" id="GO:0042147">
    <property type="term" value="P:retrograde transport, endosome to Golgi"/>
    <property type="evidence" value="ECO:0007669"/>
    <property type="project" value="TreeGrafter"/>
</dbReference>
<evidence type="ECO:0000256" key="6">
    <source>
        <dbReference type="SAM" id="Phobius"/>
    </source>
</evidence>